<feature type="chain" id="PRO_5030775045" evidence="2">
    <location>
        <begin position="19"/>
        <end position="344"/>
    </location>
</feature>
<keyword evidence="2" id="KW-0732">Signal</keyword>
<comment type="caution">
    <text evidence="4">The sequence shown here is derived from an EMBL/GenBank/DDBJ whole genome shotgun (WGS) entry which is preliminary data.</text>
</comment>
<dbReference type="PANTHER" id="PTHR11261:SF3">
    <property type="entry name" value="RETINOL-BINDING PROTEIN 3"/>
    <property type="match status" value="1"/>
</dbReference>
<dbReference type="Gene3D" id="3.90.226.10">
    <property type="entry name" value="2-enoyl-CoA Hydratase, Chain A, domain 1"/>
    <property type="match status" value="1"/>
</dbReference>
<dbReference type="CDD" id="cd07563">
    <property type="entry name" value="Peptidase_S41_IRBP"/>
    <property type="match status" value="1"/>
</dbReference>
<reference evidence="4 5" key="1">
    <citation type="submission" date="2020-08" db="EMBL/GenBank/DDBJ databases">
        <title>Functional genomics of gut bacteria from endangered species of beetles.</title>
        <authorList>
            <person name="Carlos-Shanley C."/>
        </authorList>
    </citation>
    <scope>NUCLEOTIDE SEQUENCE [LARGE SCALE GENOMIC DNA]</scope>
    <source>
        <strain evidence="4 5">S00224</strain>
    </source>
</reference>
<dbReference type="AlphaFoldDB" id="A0A7W7K1U7"/>
<dbReference type="SMART" id="SM00245">
    <property type="entry name" value="TSPc"/>
    <property type="match status" value="1"/>
</dbReference>
<dbReference type="GO" id="GO:0006508">
    <property type="term" value="P:proteolysis"/>
    <property type="evidence" value="ECO:0007669"/>
    <property type="project" value="UniProtKB-KW"/>
</dbReference>
<dbReference type="EMBL" id="JACHLN010000002">
    <property type="protein sequence ID" value="MBB4838825.1"/>
    <property type="molecule type" value="Genomic_DNA"/>
</dbReference>
<keyword evidence="4" id="KW-0645">Protease</keyword>
<dbReference type="InterPro" id="IPR029045">
    <property type="entry name" value="ClpP/crotonase-like_dom_sf"/>
</dbReference>
<feature type="signal peptide" evidence="2">
    <location>
        <begin position="1"/>
        <end position="18"/>
    </location>
</feature>
<dbReference type="SUPFAM" id="SSF52096">
    <property type="entry name" value="ClpP/crotonase"/>
    <property type="match status" value="1"/>
</dbReference>
<evidence type="ECO:0000259" key="3">
    <source>
        <dbReference type="SMART" id="SM00245"/>
    </source>
</evidence>
<dbReference type="InterPro" id="IPR005151">
    <property type="entry name" value="Tail-specific_protease"/>
</dbReference>
<dbReference type="GO" id="GO:0008236">
    <property type="term" value="F:serine-type peptidase activity"/>
    <property type="evidence" value="ECO:0007669"/>
    <property type="project" value="InterPro"/>
</dbReference>
<dbReference type="Gene3D" id="3.30.750.44">
    <property type="match status" value="1"/>
</dbReference>
<organism evidence="4 5">
    <name type="scientific">Sphingomonas kyeonggiensis</name>
    <dbReference type="NCBI Taxonomy" id="1268553"/>
    <lineage>
        <taxon>Bacteria</taxon>
        <taxon>Pseudomonadati</taxon>
        <taxon>Pseudomonadota</taxon>
        <taxon>Alphaproteobacteria</taxon>
        <taxon>Sphingomonadales</taxon>
        <taxon>Sphingomonadaceae</taxon>
        <taxon>Sphingomonas</taxon>
    </lineage>
</organism>
<keyword evidence="5" id="KW-1185">Reference proteome</keyword>
<gene>
    <name evidence="4" type="ORF">HNP52_001894</name>
</gene>
<dbReference type="Proteomes" id="UP000575241">
    <property type="component" value="Unassembled WGS sequence"/>
</dbReference>
<dbReference type="Pfam" id="PF03572">
    <property type="entry name" value="Peptidase_S41"/>
    <property type="match status" value="1"/>
</dbReference>
<sequence length="344" mass="37004">MRSLAAAALLLLAAPVSAAPDDLTPAAATRAVDALIAGLDTYSYPDVGTRIQALLRKERGRLIALRDREALVTQVNALLAESHDLHLKIRINTITPDRTPVPNEAALLEKHIAHGLMGVRRLPGNIGYLKLRYFAQDADGAVMIDRAMEMLRDTNALIIDLRENTGGGGTTDSRLLGHLSATPIPMAKITWRNRDGTTEVEQRHADIPATGSLYLDKPVFVLTANRTFSAAEGFAYDVQAAHRAVLVGEPTRGGANPQNRPVELGAGMSAFVPNGRVEHPTTHDNWEGKGVQPDIRTEPRAALVEAYRRALAAAKPLVATPRSEQERADAIADPEGTLKTDAGL</sequence>
<keyword evidence="4" id="KW-0378">Hydrolase</keyword>
<evidence type="ECO:0000256" key="1">
    <source>
        <dbReference type="SAM" id="MobiDB-lite"/>
    </source>
</evidence>
<evidence type="ECO:0000313" key="5">
    <source>
        <dbReference type="Proteomes" id="UP000575241"/>
    </source>
</evidence>
<dbReference type="RefSeq" id="WP_184165964.1">
    <property type="nucleotide sequence ID" value="NZ_JACHLN010000002.1"/>
</dbReference>
<proteinExistence type="predicted"/>
<feature type="domain" description="Tail specific protease" evidence="3">
    <location>
        <begin position="100"/>
        <end position="298"/>
    </location>
</feature>
<dbReference type="PANTHER" id="PTHR11261">
    <property type="entry name" value="INTERPHOTORECEPTOR RETINOID-BINDING PROTEIN"/>
    <property type="match status" value="1"/>
</dbReference>
<protein>
    <submittedName>
        <fullName evidence="4">C-terminal processing protease CtpA/Prc</fullName>
    </submittedName>
</protein>
<evidence type="ECO:0000256" key="2">
    <source>
        <dbReference type="SAM" id="SignalP"/>
    </source>
</evidence>
<feature type="region of interest" description="Disordered" evidence="1">
    <location>
        <begin position="319"/>
        <end position="344"/>
    </location>
</feature>
<name>A0A7W7K1U7_9SPHN</name>
<accession>A0A7W7K1U7</accession>
<evidence type="ECO:0000313" key="4">
    <source>
        <dbReference type="EMBL" id="MBB4838825.1"/>
    </source>
</evidence>